<evidence type="ECO:0000256" key="1">
    <source>
        <dbReference type="SAM" id="Phobius"/>
    </source>
</evidence>
<dbReference type="Proteomes" id="UP000714380">
    <property type="component" value="Unassembled WGS sequence"/>
</dbReference>
<reference evidence="2 3" key="1">
    <citation type="submission" date="2020-12" db="EMBL/GenBank/DDBJ databases">
        <title>Novel Thalassolituus-related marine hydrocarbonoclastic bacteria mediated algae-derived hydrocarbons mineralization in twilight zone of the northern South China Sea.</title>
        <authorList>
            <person name="Dong C."/>
        </authorList>
    </citation>
    <scope>NUCLEOTIDE SEQUENCE [LARGE SCALE GENOMIC DNA]</scope>
    <source>
        <strain evidence="2 3">IMCC1826</strain>
    </source>
</reference>
<protein>
    <recommendedName>
        <fullName evidence="4">DUF4492 domain-containing protein</fullName>
    </recommendedName>
</protein>
<dbReference type="RefSeq" id="WP_225672630.1">
    <property type="nucleotide sequence ID" value="NZ_JAEDAH010000023.1"/>
</dbReference>
<keyword evidence="1" id="KW-0472">Membrane</keyword>
<sequence>MPDKRSLFSFPLVRELSVVLVIKLALIFVIKSAFFSDPVDMTDPQDAVSQQFGLTNSDYNHPSQSEDLK</sequence>
<keyword evidence="3" id="KW-1185">Reference proteome</keyword>
<proteinExistence type="predicted"/>
<name>A0ABS7ZMV2_9GAMM</name>
<comment type="caution">
    <text evidence="2">The sequence shown here is derived from an EMBL/GenBank/DDBJ whole genome shotgun (WGS) entry which is preliminary data.</text>
</comment>
<dbReference type="InterPro" id="IPR054636">
    <property type="entry name" value="CydP"/>
</dbReference>
<dbReference type="EMBL" id="JAEDAH010000023">
    <property type="protein sequence ID" value="MCA6063036.1"/>
    <property type="molecule type" value="Genomic_DNA"/>
</dbReference>
<evidence type="ECO:0000313" key="2">
    <source>
        <dbReference type="EMBL" id="MCA6063036.1"/>
    </source>
</evidence>
<gene>
    <name evidence="2" type="ORF">I9W95_05385</name>
</gene>
<keyword evidence="1" id="KW-0812">Transmembrane</keyword>
<dbReference type="NCBIfam" id="NF045611">
    <property type="entry name" value="small_CydP"/>
    <property type="match status" value="1"/>
</dbReference>
<accession>A0ABS7ZMV2</accession>
<feature type="transmembrane region" description="Helical" evidence="1">
    <location>
        <begin position="12"/>
        <end position="34"/>
    </location>
</feature>
<keyword evidence="1" id="KW-1133">Transmembrane helix</keyword>
<organism evidence="2 3">
    <name type="scientific">Thalassolituus marinus</name>
    <dbReference type="NCBI Taxonomy" id="671053"/>
    <lineage>
        <taxon>Bacteria</taxon>
        <taxon>Pseudomonadati</taxon>
        <taxon>Pseudomonadota</taxon>
        <taxon>Gammaproteobacteria</taxon>
        <taxon>Oceanospirillales</taxon>
        <taxon>Oceanospirillaceae</taxon>
        <taxon>Thalassolituus</taxon>
    </lineage>
</organism>
<evidence type="ECO:0000313" key="3">
    <source>
        <dbReference type="Proteomes" id="UP000714380"/>
    </source>
</evidence>
<evidence type="ECO:0008006" key="4">
    <source>
        <dbReference type="Google" id="ProtNLM"/>
    </source>
</evidence>